<dbReference type="Proteomes" id="UP001497516">
    <property type="component" value="Chromosome 10"/>
</dbReference>
<gene>
    <name evidence="1" type="ORF">LTRI10_LOCUS10142</name>
</gene>
<keyword evidence="2" id="KW-1185">Reference proteome</keyword>
<evidence type="ECO:0000313" key="1">
    <source>
        <dbReference type="EMBL" id="CAL1363924.1"/>
    </source>
</evidence>
<name>A0AAV2D285_9ROSI</name>
<dbReference type="EMBL" id="OZ034814">
    <property type="protein sequence ID" value="CAL1363924.1"/>
    <property type="molecule type" value="Genomic_DNA"/>
</dbReference>
<protein>
    <submittedName>
        <fullName evidence="1">Uncharacterized protein</fullName>
    </submittedName>
</protein>
<proteinExistence type="predicted"/>
<dbReference type="AlphaFoldDB" id="A0AAV2D285"/>
<accession>A0AAV2D285</accession>
<evidence type="ECO:0000313" key="2">
    <source>
        <dbReference type="Proteomes" id="UP001497516"/>
    </source>
</evidence>
<organism evidence="1 2">
    <name type="scientific">Linum trigynum</name>
    <dbReference type="NCBI Taxonomy" id="586398"/>
    <lineage>
        <taxon>Eukaryota</taxon>
        <taxon>Viridiplantae</taxon>
        <taxon>Streptophyta</taxon>
        <taxon>Embryophyta</taxon>
        <taxon>Tracheophyta</taxon>
        <taxon>Spermatophyta</taxon>
        <taxon>Magnoliopsida</taxon>
        <taxon>eudicotyledons</taxon>
        <taxon>Gunneridae</taxon>
        <taxon>Pentapetalae</taxon>
        <taxon>rosids</taxon>
        <taxon>fabids</taxon>
        <taxon>Malpighiales</taxon>
        <taxon>Linaceae</taxon>
        <taxon>Linum</taxon>
    </lineage>
</organism>
<reference evidence="1 2" key="1">
    <citation type="submission" date="2024-04" db="EMBL/GenBank/DDBJ databases">
        <authorList>
            <person name="Fracassetti M."/>
        </authorList>
    </citation>
    <scope>NUCLEOTIDE SEQUENCE [LARGE SCALE GENOMIC DNA]</scope>
</reference>
<sequence length="96" mass="10611">MVSPQVPENVVDDDNAPATTRNMTFLPVRGGVVMTNNKTARRAEDYCDDICNDERCLEAYPSLCGPHPDPRYCWVGCLCHGSSGEKYNFCTCLCTA</sequence>